<dbReference type="PANTHER" id="PTHR47070:SF2">
    <property type="entry name" value="OS06G0206100 PROTEIN"/>
    <property type="match status" value="1"/>
</dbReference>
<evidence type="ECO:0000259" key="2">
    <source>
        <dbReference type="Pfam" id="PF06972"/>
    </source>
</evidence>
<dbReference type="EMBL" id="AUSU01002142">
    <property type="protein sequence ID" value="EPS69388.1"/>
    <property type="molecule type" value="Genomic_DNA"/>
</dbReference>
<accession>S8E195</accession>
<evidence type="ECO:0000256" key="1">
    <source>
        <dbReference type="SAM" id="MobiDB-lite"/>
    </source>
</evidence>
<gene>
    <name evidence="3" type="ORF">M569_05379</name>
</gene>
<feature type="domain" description="GBF-interacting protein 1 N-terminal" evidence="2">
    <location>
        <begin position="14"/>
        <end position="71"/>
    </location>
</feature>
<evidence type="ECO:0000313" key="3">
    <source>
        <dbReference type="EMBL" id="EPS69388.1"/>
    </source>
</evidence>
<protein>
    <recommendedName>
        <fullName evidence="2">GBF-interacting protein 1 N-terminal domain-containing protein</fullName>
    </recommendedName>
</protein>
<feature type="compositionally biased region" description="Polar residues" evidence="1">
    <location>
        <begin position="133"/>
        <end position="148"/>
    </location>
</feature>
<dbReference type="Pfam" id="PF06972">
    <property type="entry name" value="GIP1_N"/>
    <property type="match status" value="1"/>
</dbReference>
<dbReference type="Proteomes" id="UP000015453">
    <property type="component" value="Unassembled WGS sequence"/>
</dbReference>
<dbReference type="InterPro" id="IPR009060">
    <property type="entry name" value="UBA-like_sf"/>
</dbReference>
<feature type="region of interest" description="Disordered" evidence="1">
    <location>
        <begin position="62"/>
        <end position="110"/>
    </location>
</feature>
<feature type="region of interest" description="Disordered" evidence="1">
    <location>
        <begin position="133"/>
        <end position="160"/>
    </location>
</feature>
<feature type="non-terminal residue" evidence="3">
    <location>
        <position position="1"/>
    </location>
</feature>
<keyword evidence="4" id="KW-1185">Reference proteome</keyword>
<dbReference type="PANTHER" id="PTHR47070">
    <property type="entry name" value="HYDROXYPROLINE-RICH GLYCOPROTEIN-LIKE"/>
    <property type="match status" value="1"/>
</dbReference>
<dbReference type="OrthoDB" id="657470at2759"/>
<proteinExistence type="predicted"/>
<name>S8E195_9LAMI</name>
<organism evidence="3 4">
    <name type="scientific">Genlisea aurea</name>
    <dbReference type="NCBI Taxonomy" id="192259"/>
    <lineage>
        <taxon>Eukaryota</taxon>
        <taxon>Viridiplantae</taxon>
        <taxon>Streptophyta</taxon>
        <taxon>Embryophyta</taxon>
        <taxon>Tracheophyta</taxon>
        <taxon>Spermatophyta</taxon>
        <taxon>Magnoliopsida</taxon>
        <taxon>eudicotyledons</taxon>
        <taxon>Gunneridae</taxon>
        <taxon>Pentapetalae</taxon>
        <taxon>asterids</taxon>
        <taxon>lamiids</taxon>
        <taxon>Lamiales</taxon>
        <taxon>Lentibulariaceae</taxon>
        <taxon>Genlisea</taxon>
    </lineage>
</organism>
<reference evidence="3 4" key="1">
    <citation type="journal article" date="2013" name="BMC Genomics">
        <title>The miniature genome of a carnivorous plant Genlisea aurea contains a low number of genes and short non-coding sequences.</title>
        <authorList>
            <person name="Leushkin E.V."/>
            <person name="Sutormin R.A."/>
            <person name="Nabieva E.R."/>
            <person name="Penin A.A."/>
            <person name="Kondrashov A.S."/>
            <person name="Logacheva M.D."/>
        </authorList>
    </citation>
    <scope>NUCLEOTIDE SEQUENCE [LARGE SCALE GENOMIC DNA]</scope>
</reference>
<evidence type="ECO:0000313" key="4">
    <source>
        <dbReference type="Proteomes" id="UP000015453"/>
    </source>
</evidence>
<dbReference type="AlphaFoldDB" id="S8E195"/>
<dbReference type="SUPFAM" id="SSF46934">
    <property type="entry name" value="UBA-like"/>
    <property type="match status" value="1"/>
</dbReference>
<sequence length="160" mass="17599">SGSRIEGGPQVLSAGVRRTIQSIKEVFGSHSDADIYVALKEANMDPNETAHKLLIQDPFHEVKRKRDRKKENSGHKIPVGPDVPKYSEITHVPPRNTTNSDRVARRGVFGRNVPSDAGAIQEFRVVRDNRVNQNAVSETKPAQSSVSKTDGVISEGYVKS</sequence>
<comment type="caution">
    <text evidence="3">The sequence shown here is derived from an EMBL/GenBank/DDBJ whole genome shotgun (WGS) entry which is preliminary data.</text>
</comment>
<dbReference type="InterPro" id="IPR009719">
    <property type="entry name" value="GIP1_N"/>
</dbReference>